<evidence type="ECO:0000313" key="4">
    <source>
        <dbReference type="EMBL" id="MCV5620201.1"/>
    </source>
</evidence>
<dbReference type="InterPro" id="IPR001296">
    <property type="entry name" value="Glyco_trans_1"/>
</dbReference>
<dbReference type="CDD" id="cd03808">
    <property type="entry name" value="GT4_CapM-like"/>
    <property type="match status" value="1"/>
</dbReference>
<evidence type="ECO:0000313" key="6">
    <source>
        <dbReference type="Proteomes" id="UP000321295"/>
    </source>
</evidence>
<dbReference type="PANTHER" id="PTHR45947:SF3">
    <property type="entry name" value="SULFOQUINOVOSYL TRANSFERASE SQD2"/>
    <property type="match status" value="1"/>
</dbReference>
<dbReference type="EMBL" id="VRXD01000008">
    <property type="protein sequence ID" value="TXQ36405.1"/>
    <property type="molecule type" value="Genomic_DNA"/>
</dbReference>
<dbReference type="Gene3D" id="3.40.50.2000">
    <property type="entry name" value="Glycogen Phosphorylase B"/>
    <property type="match status" value="2"/>
</dbReference>
<dbReference type="EMBL" id="LC177550">
    <property type="protein sequence ID" value="BAV90485.1"/>
    <property type="molecule type" value="Genomic_DNA"/>
</dbReference>
<reference evidence="3" key="1">
    <citation type="journal article" date="2017" name="Microb. Genom.">
        <title>An untypeable enterotoxigenic Escherichia coli represents one of the dominant types causing human disease.</title>
        <authorList>
            <person name="Iguchi A."/>
            <person name="von Mentzer A."/>
            <person name="Kikuchi T."/>
            <person name="Thomson N.R."/>
        </authorList>
    </citation>
    <scope>NUCLEOTIDE SEQUENCE</scope>
    <source>
        <strain evidence="3">E1682</strain>
    </source>
</reference>
<proteinExistence type="predicted"/>
<dbReference type="Proteomes" id="UP001208624">
    <property type="component" value="Unassembled WGS sequence"/>
</dbReference>
<dbReference type="GO" id="GO:0016757">
    <property type="term" value="F:glycosyltransferase activity"/>
    <property type="evidence" value="ECO:0007669"/>
    <property type="project" value="InterPro"/>
</dbReference>
<dbReference type="InterPro" id="IPR050194">
    <property type="entry name" value="Glycosyltransferase_grp1"/>
</dbReference>
<reference evidence="4" key="3">
    <citation type="submission" date="2023-06" db="EMBL/GenBank/DDBJ databases">
        <title>Deciphering the underlying mechanisms mediating the transmission of blaNDM gene from human to animals in China.</title>
        <authorList>
            <person name="Chen K."/>
            <person name="Chen S."/>
        </authorList>
    </citation>
    <scope>NUCLEOTIDE SEQUENCE</scope>
    <source>
        <strain evidence="4">1199</strain>
    </source>
</reference>
<feature type="domain" description="Glycosyl transferase family 1" evidence="1">
    <location>
        <begin position="194"/>
        <end position="353"/>
    </location>
</feature>
<dbReference type="RefSeq" id="WP_021542156.1">
    <property type="nucleotide sequence ID" value="NZ_AP027256.1"/>
</dbReference>
<dbReference type="Pfam" id="PF00534">
    <property type="entry name" value="Glycos_transf_1"/>
    <property type="match status" value="1"/>
</dbReference>
<name>A0A1J1DNV7_ECOLX</name>
<evidence type="ECO:0000313" key="5">
    <source>
        <dbReference type="EMBL" id="TXQ36405.1"/>
    </source>
</evidence>
<feature type="domain" description="Glycosyltransferase subfamily 4-like N-terminal" evidence="2">
    <location>
        <begin position="47"/>
        <end position="180"/>
    </location>
</feature>
<evidence type="ECO:0000259" key="1">
    <source>
        <dbReference type="Pfam" id="PF00534"/>
    </source>
</evidence>
<dbReference type="Proteomes" id="UP000321295">
    <property type="component" value="Unassembled WGS sequence"/>
</dbReference>
<dbReference type="AlphaFoldDB" id="A0A1J1DNV7"/>
<protein>
    <submittedName>
        <fullName evidence="4">Glycosyltransferase family 4 protein</fullName>
    </submittedName>
    <submittedName>
        <fullName evidence="3">Putative glycosyltranslocase</fullName>
    </submittedName>
</protein>
<dbReference type="SUPFAM" id="SSF53756">
    <property type="entry name" value="UDP-Glycosyltransferase/glycogen phosphorylase"/>
    <property type="match status" value="1"/>
</dbReference>
<evidence type="ECO:0000313" key="3">
    <source>
        <dbReference type="EMBL" id="BAV90485.1"/>
    </source>
</evidence>
<accession>A0A1J1DNV7</accession>
<dbReference type="PANTHER" id="PTHR45947">
    <property type="entry name" value="SULFOQUINOVOSYL TRANSFERASE SQD2"/>
    <property type="match status" value="1"/>
</dbReference>
<dbReference type="InterPro" id="IPR028098">
    <property type="entry name" value="Glyco_trans_4-like_N"/>
</dbReference>
<evidence type="ECO:0000259" key="2">
    <source>
        <dbReference type="Pfam" id="PF13439"/>
    </source>
</evidence>
<organism evidence="3">
    <name type="scientific">Escherichia coli</name>
    <dbReference type="NCBI Taxonomy" id="562"/>
    <lineage>
        <taxon>Bacteria</taxon>
        <taxon>Pseudomonadati</taxon>
        <taxon>Pseudomonadota</taxon>
        <taxon>Gammaproteobacteria</taxon>
        <taxon>Enterobacterales</taxon>
        <taxon>Enterobacteriaceae</taxon>
        <taxon>Escherichia</taxon>
    </lineage>
</organism>
<dbReference type="EMBL" id="JAOVKC010000001">
    <property type="protein sequence ID" value="MCV5620201.1"/>
    <property type="molecule type" value="Genomic_DNA"/>
</dbReference>
<gene>
    <name evidence="5" type="ORF">FV293_07445</name>
    <name evidence="4" type="ORF">OFN31_00185</name>
</gene>
<sequence length="380" mass="44006">MPKIAHVQVIPKLSGAQRFSLNILSKLDDYDKFIICSGREEVSKEQLYSFINQMKKMNINIIWAPSLQRRIGIHDIKCFFELYSIFKKYNFDIVHTNSTKPGIVARIAARIAGVKKIIHTVHGIAFHSNESIFKKIFYYLVEAIALQFGSYNVTVNNYYLRYYKLFFWKKSLRIYNGVDFSAIERSLTNKGEKNPDERTVKKILFVGRLDKQKNPLTALRAFKYLIQKNSNVIFDVVGDGELRKECETYVIENNLESKVFFHGWVEEPSSFYNNADIFYCPSSYEAFGFTFVEAAFFGLPIIASNVEGIPEVVIHGKMGFLTAPDDYIDQANFIERLLYDNELYEEFSKYGKKYVVNNFSLPTSLSSYISLYNETCGKKK</sequence>
<reference evidence="5 6" key="2">
    <citation type="submission" date="2019-08" db="EMBL/GenBank/DDBJ databases">
        <title>Whole genome analysis of cultivated E. coli strains isolated from CD patients and healthy donors.</title>
        <authorList>
            <person name="Siniagina M.N."/>
            <person name="Markelova M.I."/>
            <person name="Laikov A.V."/>
            <person name="Boulygina E.A."/>
            <person name="Khusnutdinova D.R."/>
            <person name="Kharchenko A."/>
            <person name="Grigoryeva T.V."/>
        </authorList>
    </citation>
    <scope>NUCLEOTIDE SEQUENCE [LARGE SCALE GENOMIC DNA]</scope>
    <source>
        <strain evidence="5 6">1_45_11</strain>
    </source>
</reference>
<dbReference type="Pfam" id="PF13439">
    <property type="entry name" value="Glyco_transf_4"/>
    <property type="match status" value="1"/>
</dbReference>